<evidence type="ECO:0000256" key="3">
    <source>
        <dbReference type="ARBA" id="ARBA00023125"/>
    </source>
</evidence>
<evidence type="ECO:0000256" key="4">
    <source>
        <dbReference type="ARBA" id="ARBA00023163"/>
    </source>
</evidence>
<dbReference type="EMBL" id="MIJF01000001">
    <property type="protein sequence ID" value="OEG00426.1"/>
    <property type="molecule type" value="Genomic_DNA"/>
</dbReference>
<keyword evidence="7" id="KW-1185">Reference proteome</keyword>
<dbReference type="Pfam" id="PF04542">
    <property type="entry name" value="Sigma70_r2"/>
    <property type="match status" value="1"/>
</dbReference>
<dbReference type="InterPro" id="IPR007627">
    <property type="entry name" value="RNA_pol_sigma70_r2"/>
</dbReference>
<proteinExistence type="predicted"/>
<keyword evidence="4" id="KW-0804">Transcription</keyword>
<evidence type="ECO:0000259" key="5">
    <source>
        <dbReference type="PROSITE" id="PS00716"/>
    </source>
</evidence>
<dbReference type="PRINTS" id="PR00046">
    <property type="entry name" value="SIGMA70FCT"/>
</dbReference>
<gene>
    <name evidence="6" type="ORF">BHF71_00520</name>
</gene>
<dbReference type="Gene3D" id="1.20.140.160">
    <property type="match status" value="1"/>
</dbReference>
<dbReference type="CDD" id="cd06171">
    <property type="entry name" value="Sigma70_r4"/>
    <property type="match status" value="1"/>
</dbReference>
<evidence type="ECO:0000313" key="6">
    <source>
        <dbReference type="EMBL" id="OEG00426.1"/>
    </source>
</evidence>
<dbReference type="GO" id="GO:0003677">
    <property type="term" value="F:DNA binding"/>
    <property type="evidence" value="ECO:0007669"/>
    <property type="project" value="UniProtKB-KW"/>
</dbReference>
<comment type="caution">
    <text evidence="6">The sequence shown here is derived from an EMBL/GenBank/DDBJ whole genome shotgun (WGS) entry which is preliminary data.</text>
</comment>
<dbReference type="Gene3D" id="1.10.1740.10">
    <property type="match status" value="1"/>
</dbReference>
<dbReference type="GO" id="GO:0016987">
    <property type="term" value="F:sigma factor activity"/>
    <property type="evidence" value="ECO:0007669"/>
    <property type="project" value="UniProtKB-KW"/>
</dbReference>
<dbReference type="InterPro" id="IPR000943">
    <property type="entry name" value="RNA_pol_sigma70"/>
</dbReference>
<feature type="domain" description="RNA polymerase sigma-70" evidence="5">
    <location>
        <begin position="218"/>
        <end position="244"/>
    </location>
</feature>
<evidence type="ECO:0000256" key="2">
    <source>
        <dbReference type="ARBA" id="ARBA00023082"/>
    </source>
</evidence>
<sequence>MESLKQVNVNQLWQLWREYDDSDAYQQLVDKYIGLVDQVVKKMKVNLSSQVTFDELKSSGMLGFIDALKKFDYKRGLQFETYASLRIRGAIIDGLRENDWVPRSIREKAKKIENAYQILEQKFLRSVTDEEIMKFLKMDRQEFYQSLQETSFMHLLSLDEPIDEDRENTRRALITDSGETIDDKLDRQHLKEILAAAIERLPEKEKLIVTLYYYEELNLTEISEILGLSTSRISQLHTKAIYRLRGALGRQKKNLF</sequence>
<evidence type="ECO:0000256" key="1">
    <source>
        <dbReference type="ARBA" id="ARBA00023015"/>
    </source>
</evidence>
<dbReference type="Proteomes" id="UP000243739">
    <property type="component" value="Unassembled WGS sequence"/>
</dbReference>
<accession>A0A1D2YXW6</accession>
<dbReference type="SUPFAM" id="SSF88946">
    <property type="entry name" value="Sigma2 domain of RNA polymerase sigma factors"/>
    <property type="match status" value="1"/>
</dbReference>
<dbReference type="InterPro" id="IPR013325">
    <property type="entry name" value="RNA_pol_sigma_r2"/>
</dbReference>
<dbReference type="Pfam" id="PF04545">
    <property type="entry name" value="Sigma70_r4"/>
    <property type="match status" value="1"/>
</dbReference>
<organism evidence="6 7">
    <name type="scientific">Vulcanibacillus modesticaldus</name>
    <dbReference type="NCBI Taxonomy" id="337097"/>
    <lineage>
        <taxon>Bacteria</taxon>
        <taxon>Bacillati</taxon>
        <taxon>Bacillota</taxon>
        <taxon>Bacilli</taxon>
        <taxon>Bacillales</taxon>
        <taxon>Bacillaceae</taxon>
        <taxon>Vulcanibacillus</taxon>
    </lineage>
</organism>
<dbReference type="OrthoDB" id="9799825at2"/>
<dbReference type="PANTHER" id="PTHR30385">
    <property type="entry name" value="SIGMA FACTOR F FLAGELLAR"/>
    <property type="match status" value="1"/>
</dbReference>
<dbReference type="InterPro" id="IPR012845">
    <property type="entry name" value="RNA_pol_sigma_FliA_WhiG"/>
</dbReference>
<keyword evidence="1" id="KW-0805">Transcription regulation</keyword>
<dbReference type="NCBIfam" id="TIGR02937">
    <property type="entry name" value="sigma70-ECF"/>
    <property type="match status" value="1"/>
</dbReference>
<dbReference type="GO" id="GO:0006352">
    <property type="term" value="P:DNA-templated transcription initiation"/>
    <property type="evidence" value="ECO:0007669"/>
    <property type="project" value="InterPro"/>
</dbReference>
<dbReference type="InterPro" id="IPR014284">
    <property type="entry name" value="RNA_pol_sigma-70_dom"/>
</dbReference>
<evidence type="ECO:0000313" key="7">
    <source>
        <dbReference type="Proteomes" id="UP000243739"/>
    </source>
</evidence>
<dbReference type="InterPro" id="IPR007630">
    <property type="entry name" value="RNA_pol_sigma70_r4"/>
</dbReference>
<dbReference type="NCBIfam" id="NF005413">
    <property type="entry name" value="PRK06986.1"/>
    <property type="match status" value="1"/>
</dbReference>
<reference evidence="6 7" key="1">
    <citation type="submission" date="2016-09" db="EMBL/GenBank/DDBJ databases">
        <title>Draft genome sequence for the type strain of Vulcanibacillus modesticaldus BR, a strictly anaerobic, moderately thermophilic, and nitrate-reducing bacterium from deep sea-hydrothermal vents of the Mid-Atlantic Ridge.</title>
        <authorList>
            <person name="Abin C.A."/>
            <person name="Hollibaugh J.T."/>
        </authorList>
    </citation>
    <scope>NUCLEOTIDE SEQUENCE [LARGE SCALE GENOMIC DNA]</scope>
    <source>
        <strain evidence="6 7">BR</strain>
    </source>
</reference>
<dbReference type="InterPro" id="IPR013324">
    <property type="entry name" value="RNA_pol_sigma_r3/r4-like"/>
</dbReference>
<dbReference type="GO" id="GO:0003899">
    <property type="term" value="F:DNA-directed RNA polymerase activity"/>
    <property type="evidence" value="ECO:0007669"/>
    <property type="project" value="InterPro"/>
</dbReference>
<dbReference type="SUPFAM" id="SSF88659">
    <property type="entry name" value="Sigma3 and sigma4 domains of RNA polymerase sigma factors"/>
    <property type="match status" value="2"/>
</dbReference>
<dbReference type="NCBIfam" id="TIGR02479">
    <property type="entry name" value="FliA_WhiG"/>
    <property type="match status" value="1"/>
</dbReference>
<dbReference type="RefSeq" id="WP_069655739.1">
    <property type="nucleotide sequence ID" value="NZ_MIJF01000001.1"/>
</dbReference>
<dbReference type="PIRSF" id="PIRSF000770">
    <property type="entry name" value="RNA_pol_sigma-SigE/K"/>
    <property type="match status" value="1"/>
</dbReference>
<keyword evidence="2" id="KW-0731">Sigma factor</keyword>
<dbReference type="PANTHER" id="PTHR30385:SF7">
    <property type="entry name" value="RNA POLYMERASE SIGMA FACTOR FLIA"/>
    <property type="match status" value="1"/>
</dbReference>
<dbReference type="PROSITE" id="PS00716">
    <property type="entry name" value="SIGMA70_2"/>
    <property type="match status" value="1"/>
</dbReference>
<dbReference type="AlphaFoldDB" id="A0A1D2YXW6"/>
<dbReference type="STRING" id="337097.BHF71_00520"/>
<protein>
    <submittedName>
        <fullName evidence="6">RNA polymerase subunit sigma</fullName>
    </submittedName>
</protein>
<name>A0A1D2YXW6_9BACI</name>
<keyword evidence="3" id="KW-0238">DNA-binding</keyword>